<dbReference type="AlphaFoldDB" id="A0A371HVL7"/>
<proteinExistence type="predicted"/>
<comment type="caution">
    <text evidence="1">The sequence shown here is derived from an EMBL/GenBank/DDBJ whole genome shotgun (WGS) entry which is preliminary data.</text>
</comment>
<feature type="non-terminal residue" evidence="1">
    <location>
        <position position="1"/>
    </location>
</feature>
<evidence type="ECO:0000313" key="1">
    <source>
        <dbReference type="EMBL" id="RDY06830.1"/>
    </source>
</evidence>
<keyword evidence="2" id="KW-1185">Reference proteome</keyword>
<accession>A0A371HVL7</accession>
<name>A0A371HVL7_MUCPR</name>
<organism evidence="1 2">
    <name type="scientific">Mucuna pruriens</name>
    <name type="common">Velvet bean</name>
    <name type="synonym">Dolichos pruriens</name>
    <dbReference type="NCBI Taxonomy" id="157652"/>
    <lineage>
        <taxon>Eukaryota</taxon>
        <taxon>Viridiplantae</taxon>
        <taxon>Streptophyta</taxon>
        <taxon>Embryophyta</taxon>
        <taxon>Tracheophyta</taxon>
        <taxon>Spermatophyta</taxon>
        <taxon>Magnoliopsida</taxon>
        <taxon>eudicotyledons</taxon>
        <taxon>Gunneridae</taxon>
        <taxon>Pentapetalae</taxon>
        <taxon>rosids</taxon>
        <taxon>fabids</taxon>
        <taxon>Fabales</taxon>
        <taxon>Fabaceae</taxon>
        <taxon>Papilionoideae</taxon>
        <taxon>50 kb inversion clade</taxon>
        <taxon>NPAAA clade</taxon>
        <taxon>indigoferoid/millettioid clade</taxon>
        <taxon>Phaseoleae</taxon>
        <taxon>Mucuna</taxon>
    </lineage>
</organism>
<feature type="non-terminal residue" evidence="1">
    <location>
        <position position="73"/>
    </location>
</feature>
<reference evidence="1" key="1">
    <citation type="submission" date="2018-05" db="EMBL/GenBank/DDBJ databases">
        <title>Draft genome of Mucuna pruriens seed.</title>
        <authorList>
            <person name="Nnadi N.E."/>
            <person name="Vos R."/>
            <person name="Hasami M.H."/>
            <person name="Devisetty U.K."/>
            <person name="Aguiy J.C."/>
        </authorList>
    </citation>
    <scope>NUCLEOTIDE SEQUENCE [LARGE SCALE GENOMIC DNA]</scope>
    <source>
        <strain evidence="1">JCA_2017</strain>
    </source>
</reference>
<dbReference type="Proteomes" id="UP000257109">
    <property type="component" value="Unassembled WGS sequence"/>
</dbReference>
<dbReference type="EMBL" id="QJKJ01001603">
    <property type="protein sequence ID" value="RDY06830.1"/>
    <property type="molecule type" value="Genomic_DNA"/>
</dbReference>
<evidence type="ECO:0000313" key="2">
    <source>
        <dbReference type="Proteomes" id="UP000257109"/>
    </source>
</evidence>
<gene>
    <name evidence="1" type="ORF">CR513_09132</name>
</gene>
<protein>
    <submittedName>
        <fullName evidence="1">Uncharacterized protein</fullName>
    </submittedName>
</protein>
<sequence length="73" mass="8144">MTYTELLTHLIENSLNYDPNAKCGYNASTIGHTTEKCCGLKHKVQDLMDARLLSFEEKDPNIGSNLLPNHGSH</sequence>